<feature type="transmembrane region" description="Helical" evidence="6">
    <location>
        <begin position="179"/>
        <end position="204"/>
    </location>
</feature>
<evidence type="ECO:0000256" key="5">
    <source>
        <dbReference type="SAM" id="MobiDB-lite"/>
    </source>
</evidence>
<feature type="transmembrane region" description="Helical" evidence="6">
    <location>
        <begin position="149"/>
        <end position="173"/>
    </location>
</feature>
<evidence type="ECO:0000256" key="1">
    <source>
        <dbReference type="ARBA" id="ARBA00004141"/>
    </source>
</evidence>
<feature type="transmembrane region" description="Helical" evidence="6">
    <location>
        <begin position="216"/>
        <end position="240"/>
    </location>
</feature>
<evidence type="ECO:0000256" key="6">
    <source>
        <dbReference type="SAM" id="Phobius"/>
    </source>
</evidence>
<evidence type="ECO:0000256" key="3">
    <source>
        <dbReference type="ARBA" id="ARBA00022989"/>
    </source>
</evidence>
<comment type="subcellular location">
    <subcellularLocation>
        <location evidence="1">Membrane</location>
        <topology evidence="1">Multi-pass membrane protein</topology>
    </subcellularLocation>
</comment>
<dbReference type="AlphaFoldDB" id="F2TGN0"/>
<dbReference type="HOGENOM" id="CLU_013756_2_1_1"/>
<gene>
    <name evidence="7" type="ORF">BDDG_05337</name>
</gene>
<accession>F2TGN0</accession>
<dbReference type="EMBL" id="GG749433">
    <property type="protein sequence ID" value="EGE82393.2"/>
    <property type="molecule type" value="Genomic_DNA"/>
</dbReference>
<dbReference type="GO" id="GO:0022857">
    <property type="term" value="F:transmembrane transporter activity"/>
    <property type="evidence" value="ECO:0007669"/>
    <property type="project" value="TreeGrafter"/>
</dbReference>
<evidence type="ECO:0000256" key="4">
    <source>
        <dbReference type="ARBA" id="ARBA00023136"/>
    </source>
</evidence>
<feature type="compositionally biased region" description="Low complexity" evidence="5">
    <location>
        <begin position="395"/>
        <end position="407"/>
    </location>
</feature>
<dbReference type="SUPFAM" id="SSF103473">
    <property type="entry name" value="MFS general substrate transporter"/>
    <property type="match status" value="1"/>
</dbReference>
<organism evidence="7">
    <name type="scientific">Ajellomyces dermatitidis (strain ATCC 18188 / CBS 674.68)</name>
    <name type="common">Blastomyces dermatitidis</name>
    <dbReference type="NCBI Taxonomy" id="653446"/>
    <lineage>
        <taxon>Eukaryota</taxon>
        <taxon>Fungi</taxon>
        <taxon>Dikarya</taxon>
        <taxon>Ascomycota</taxon>
        <taxon>Pezizomycotina</taxon>
        <taxon>Eurotiomycetes</taxon>
        <taxon>Eurotiomycetidae</taxon>
        <taxon>Onygenales</taxon>
        <taxon>Ajellomycetaceae</taxon>
        <taxon>Blastomyces</taxon>
    </lineage>
</organism>
<feature type="transmembrane region" description="Helical" evidence="6">
    <location>
        <begin position="118"/>
        <end position="137"/>
    </location>
</feature>
<proteinExistence type="predicted"/>
<dbReference type="PANTHER" id="PTHR23507:SF1">
    <property type="entry name" value="FI18259P1-RELATED"/>
    <property type="match status" value="1"/>
</dbReference>
<dbReference type="PANTHER" id="PTHR23507">
    <property type="entry name" value="ZGC:174356"/>
    <property type="match status" value="1"/>
</dbReference>
<reference evidence="7" key="1">
    <citation type="submission" date="2010-03" db="EMBL/GenBank/DDBJ databases">
        <title>Annotation of Blastomyces dermatitidis strain ATCC 18188.</title>
        <authorList>
            <consortium name="The Broad Institute Genome Sequencing Platform"/>
            <consortium name="Broad Institute Genome Sequencing Center for Infectious Disease."/>
            <person name="Cuomo C."/>
            <person name="Klein B."/>
            <person name="Sullivan T."/>
            <person name="Heitman J."/>
            <person name="Young S."/>
            <person name="Zeng Q."/>
            <person name="Gargeya S."/>
            <person name="Alvarado L."/>
            <person name="Berlin A.M."/>
            <person name="Chapman S.B."/>
            <person name="Chen Z."/>
            <person name="Freedman E."/>
            <person name="Gellesch M."/>
            <person name="Goldberg J."/>
            <person name="Griggs A."/>
            <person name="Gujja S."/>
            <person name="Heilman E."/>
            <person name="Heiman D."/>
            <person name="Howarth C."/>
            <person name="Mehta T."/>
            <person name="Neiman D."/>
            <person name="Pearson M."/>
            <person name="Roberts A."/>
            <person name="Saif S."/>
            <person name="Shea T."/>
            <person name="Shenoy N."/>
            <person name="Sisk P."/>
            <person name="Stolte C."/>
            <person name="Sykes S."/>
            <person name="White J."/>
            <person name="Yandava C."/>
            <person name="Haas B."/>
            <person name="Nusbaum C."/>
            <person name="Birren B."/>
        </authorList>
    </citation>
    <scope>NUCLEOTIDE SEQUENCE [LARGE SCALE GENOMIC DNA]</scope>
    <source>
        <strain evidence="7">ATCC 18188</strain>
    </source>
</reference>
<feature type="transmembrane region" description="Helical" evidence="6">
    <location>
        <begin position="271"/>
        <end position="295"/>
    </location>
</feature>
<evidence type="ECO:0000313" key="7">
    <source>
        <dbReference type="EMBL" id="EGE82393.2"/>
    </source>
</evidence>
<keyword evidence="2 6" id="KW-0812">Transmembrane</keyword>
<protein>
    <submittedName>
        <fullName evidence="7">MFS multidrug transporter</fullName>
    </submittedName>
</protein>
<feature type="transmembrane region" description="Helical" evidence="6">
    <location>
        <begin position="35"/>
        <end position="56"/>
    </location>
</feature>
<feature type="transmembrane region" description="Helical" evidence="6">
    <location>
        <begin position="315"/>
        <end position="343"/>
    </location>
</feature>
<dbReference type="GO" id="GO:0016020">
    <property type="term" value="C:membrane"/>
    <property type="evidence" value="ECO:0007669"/>
    <property type="project" value="UniProtKB-SubCell"/>
</dbReference>
<dbReference type="OrthoDB" id="194139at2759"/>
<keyword evidence="4 6" id="KW-0472">Membrane</keyword>
<feature type="region of interest" description="Disordered" evidence="5">
    <location>
        <begin position="1"/>
        <end position="24"/>
    </location>
</feature>
<evidence type="ECO:0000256" key="2">
    <source>
        <dbReference type="ARBA" id="ARBA00022692"/>
    </source>
</evidence>
<keyword evidence="3 6" id="KW-1133">Transmembrane helix</keyword>
<sequence length="407" mass="44998">MAADSDHTFNETDTLLGTDSRPPPARPRVFRSKPVVFVFLCVFIVFFIDSGAYLSIAPLARICEAIAHRTYYEKRDPGRYRLLEEIPEEKCKISPVQSELAFVQGLQISFEALPTDLLSAWVHFWTFMGILLSVPYGRLADNVRYGRKFTLALAVAGLLLGQLWVIMVCWFAQVMPLRSVWLGSAALFLGGGTGIAITMLMTMITDIVETRSRSSAFFQIALAVVLTQFVAPLVSSWMMLKGGPWKPLFVGTICATCGLQRRHIPLSTANFSLTIFAGVNIFLLLVFLPTVSRYLTLNRRYSTTTKDLILSRYSITMYTIGALFLGLAPTIATMITGLVIFTLGSGFNSLNLSLVATYVEPQHIARLYSVVLPDNTSDGDDENGHTEDEERGVETSSSSSTSSYTDN</sequence>
<dbReference type="InterPro" id="IPR036259">
    <property type="entry name" value="MFS_trans_sf"/>
</dbReference>
<name>F2TGN0_AJEDA</name>
<dbReference type="Gene3D" id="1.20.1250.20">
    <property type="entry name" value="MFS general substrate transporter like domains"/>
    <property type="match status" value="1"/>
</dbReference>
<feature type="region of interest" description="Disordered" evidence="5">
    <location>
        <begin position="375"/>
        <end position="407"/>
    </location>
</feature>
<dbReference type="Proteomes" id="UP000007802">
    <property type="component" value="Unassembled WGS sequence"/>
</dbReference>
<feature type="compositionally biased region" description="Basic and acidic residues" evidence="5">
    <location>
        <begin position="1"/>
        <end position="10"/>
    </location>
</feature>